<comment type="similarity">
    <text evidence="2">Belongs to the LemA family.</text>
</comment>
<reference evidence="7 8" key="1">
    <citation type="submission" date="2016-10" db="EMBL/GenBank/DDBJ databases">
        <title>Evaluation of Human, Veterinary and Environmental Mycobacterium chelonae Isolates by Core Genome Phylogenomic Analysis, Targeted Gene Comparison, and Anti-microbial Susceptibility Patterns: A Tale of Mistaken Identities.</title>
        <authorList>
            <person name="Fogelson S.B."/>
            <person name="Camus A.C."/>
            <person name="Lorenz W."/>
            <person name="Vasireddy R."/>
            <person name="Vasireddy S."/>
            <person name="Smith T."/>
            <person name="Brown-Elliott B.A."/>
            <person name="Wallace R.J.Jr."/>
            <person name="Hasan N.A."/>
            <person name="Reischl U."/>
            <person name="Sanchez S."/>
        </authorList>
    </citation>
    <scope>NUCLEOTIDE SEQUENCE [LARGE SCALE GENOMIC DNA]</scope>
    <source>
        <strain evidence="7 8">1559</strain>
    </source>
</reference>
<name>A0A1S1LBL8_9MYCO</name>
<protein>
    <recommendedName>
        <fullName evidence="9">LemA family protein</fullName>
    </recommendedName>
</protein>
<comment type="caution">
    <text evidence="7">The sequence shown here is derived from an EMBL/GenBank/DDBJ whole genome shotgun (WGS) entry which is preliminary data.</text>
</comment>
<dbReference type="PANTHER" id="PTHR34478">
    <property type="entry name" value="PROTEIN LEMA"/>
    <property type="match status" value="1"/>
</dbReference>
<evidence type="ECO:0000256" key="4">
    <source>
        <dbReference type="ARBA" id="ARBA00022989"/>
    </source>
</evidence>
<evidence type="ECO:0000256" key="6">
    <source>
        <dbReference type="SAM" id="Phobius"/>
    </source>
</evidence>
<evidence type="ECO:0000256" key="1">
    <source>
        <dbReference type="ARBA" id="ARBA00004167"/>
    </source>
</evidence>
<keyword evidence="5 6" id="KW-0472">Membrane</keyword>
<dbReference type="EMBL" id="MLIK01000019">
    <property type="protein sequence ID" value="OHU21500.1"/>
    <property type="molecule type" value="Genomic_DNA"/>
</dbReference>
<dbReference type="PANTHER" id="PTHR34478:SF1">
    <property type="entry name" value="PROTEIN LEMA"/>
    <property type="match status" value="1"/>
</dbReference>
<accession>A0A1S1LBL8</accession>
<evidence type="ECO:0000256" key="3">
    <source>
        <dbReference type="ARBA" id="ARBA00022692"/>
    </source>
</evidence>
<evidence type="ECO:0000313" key="8">
    <source>
        <dbReference type="Proteomes" id="UP000179616"/>
    </source>
</evidence>
<dbReference type="GO" id="GO:0016020">
    <property type="term" value="C:membrane"/>
    <property type="evidence" value="ECO:0007669"/>
    <property type="project" value="UniProtKB-SubCell"/>
</dbReference>
<dbReference type="OrthoDB" id="9804152at2"/>
<evidence type="ECO:0000313" key="7">
    <source>
        <dbReference type="EMBL" id="OHU21500.1"/>
    </source>
</evidence>
<dbReference type="AlphaFoldDB" id="A0A1S1LBL8"/>
<dbReference type="Pfam" id="PF04011">
    <property type="entry name" value="LemA"/>
    <property type="match status" value="1"/>
</dbReference>
<proteinExistence type="inferred from homology"/>
<keyword evidence="3 6" id="KW-0812">Transmembrane</keyword>
<feature type="transmembrane region" description="Helical" evidence="6">
    <location>
        <begin position="6"/>
        <end position="23"/>
    </location>
</feature>
<organism evidence="7 8">
    <name type="scientific">Mycobacteroides franklinii</name>
    <dbReference type="NCBI Taxonomy" id="948102"/>
    <lineage>
        <taxon>Bacteria</taxon>
        <taxon>Bacillati</taxon>
        <taxon>Actinomycetota</taxon>
        <taxon>Actinomycetes</taxon>
        <taxon>Mycobacteriales</taxon>
        <taxon>Mycobacteriaceae</taxon>
        <taxon>Mycobacteroides</taxon>
    </lineage>
</organism>
<dbReference type="InterPro" id="IPR023353">
    <property type="entry name" value="LemA-like_dom_sf"/>
</dbReference>
<comment type="subcellular location">
    <subcellularLocation>
        <location evidence="1">Membrane</location>
        <topology evidence="1">Single-pass membrane protein</topology>
    </subcellularLocation>
</comment>
<dbReference type="GeneID" id="57167675"/>
<keyword evidence="4 6" id="KW-1133">Transmembrane helix</keyword>
<dbReference type="STRING" id="948102.BKG76_12775"/>
<dbReference type="Proteomes" id="UP000179616">
    <property type="component" value="Unassembled WGS sequence"/>
</dbReference>
<evidence type="ECO:0000256" key="2">
    <source>
        <dbReference type="ARBA" id="ARBA00008854"/>
    </source>
</evidence>
<gene>
    <name evidence="7" type="ORF">BKG76_12775</name>
</gene>
<dbReference type="Gene3D" id="1.20.1440.20">
    <property type="entry name" value="LemA-like domain"/>
    <property type="match status" value="1"/>
</dbReference>
<sequence>MTPVLIVSVIAVFIALVIGLWLLTTYNGFVRIRNLVQEAWKQIDVELQRRHDLIPNLIETASAAAQFERDTLQQVTAARNLAREVSATHQGVAAQSQAEQQLSGALGRFFAIAESYPQLRSIQNFVALQSELANTEDRIAAGRRFYNGNVRALNTKVQTVPSNLVAGWFGFTEAEYFELDDPQARNVPNIRGAFDRLNPPPQQQQ</sequence>
<evidence type="ECO:0000256" key="5">
    <source>
        <dbReference type="ARBA" id="ARBA00023136"/>
    </source>
</evidence>
<evidence type="ECO:0008006" key="9">
    <source>
        <dbReference type="Google" id="ProtNLM"/>
    </source>
</evidence>
<dbReference type="RefSeq" id="WP_070937967.1">
    <property type="nucleotide sequence ID" value="NZ_MLIK01000019.1"/>
</dbReference>
<dbReference type="SUPFAM" id="SSF140478">
    <property type="entry name" value="LemA-like"/>
    <property type="match status" value="1"/>
</dbReference>
<dbReference type="InterPro" id="IPR007156">
    <property type="entry name" value="MamQ_LemA"/>
</dbReference>